<comment type="similarity">
    <text evidence="1">Belongs to the peptidase S8 family.</text>
</comment>
<dbReference type="SUPFAM" id="SSF52743">
    <property type="entry name" value="Subtilisin-like"/>
    <property type="match status" value="1"/>
</dbReference>
<dbReference type="InterPro" id="IPR000209">
    <property type="entry name" value="Peptidase_S8/S53_dom"/>
</dbReference>
<accession>A0A6J7JR46</accession>
<proteinExistence type="inferred from homology"/>
<dbReference type="Gene3D" id="3.40.50.200">
    <property type="entry name" value="Peptidase S8/S53 domain"/>
    <property type="match status" value="1"/>
</dbReference>
<keyword evidence="4" id="KW-0720">Serine protease</keyword>
<evidence type="ECO:0000313" key="6">
    <source>
        <dbReference type="EMBL" id="CAB4945433.1"/>
    </source>
</evidence>
<dbReference type="PROSITE" id="PS51892">
    <property type="entry name" value="SUBTILASE"/>
    <property type="match status" value="1"/>
</dbReference>
<dbReference type="GO" id="GO:0006508">
    <property type="term" value="P:proteolysis"/>
    <property type="evidence" value="ECO:0007669"/>
    <property type="project" value="UniProtKB-KW"/>
</dbReference>
<evidence type="ECO:0000259" key="5">
    <source>
        <dbReference type="Pfam" id="PF00082"/>
    </source>
</evidence>
<evidence type="ECO:0000256" key="3">
    <source>
        <dbReference type="ARBA" id="ARBA00022801"/>
    </source>
</evidence>
<reference evidence="6" key="1">
    <citation type="submission" date="2020-05" db="EMBL/GenBank/DDBJ databases">
        <authorList>
            <person name="Chiriac C."/>
            <person name="Salcher M."/>
            <person name="Ghai R."/>
            <person name="Kavagutti S V."/>
        </authorList>
    </citation>
    <scope>NUCLEOTIDE SEQUENCE</scope>
</reference>
<evidence type="ECO:0000256" key="4">
    <source>
        <dbReference type="ARBA" id="ARBA00022825"/>
    </source>
</evidence>
<keyword evidence="2" id="KW-0645">Protease</keyword>
<protein>
    <submittedName>
        <fullName evidence="6">Unannotated protein</fullName>
    </submittedName>
</protein>
<keyword evidence="3" id="KW-0378">Hydrolase</keyword>
<dbReference type="InterPro" id="IPR036852">
    <property type="entry name" value="Peptidase_S8/S53_dom_sf"/>
</dbReference>
<dbReference type="PRINTS" id="PR00723">
    <property type="entry name" value="SUBTILISIN"/>
</dbReference>
<feature type="domain" description="Peptidase S8/S53" evidence="5">
    <location>
        <begin position="137"/>
        <end position="414"/>
    </location>
</feature>
<dbReference type="PROSITE" id="PS00137">
    <property type="entry name" value="SUBTILASE_HIS"/>
    <property type="match status" value="1"/>
</dbReference>
<dbReference type="InterPro" id="IPR050131">
    <property type="entry name" value="Peptidase_S8_subtilisin-like"/>
</dbReference>
<dbReference type="InterPro" id="IPR023828">
    <property type="entry name" value="Peptidase_S8_Ser-AS"/>
</dbReference>
<dbReference type="PANTHER" id="PTHR43806">
    <property type="entry name" value="PEPTIDASE S8"/>
    <property type="match status" value="1"/>
</dbReference>
<sequence length="648" mass="66247">MGVTRDARRSAAALMLTVALAATLTTGTAVAETVSPATQGPPSESPASTPVTIGYTYRSAHGGLAVGTLAAGSHDEATALLLSLDRSPGVTAANVTEPMHLLDSASSLTTAVDPLLARQWGLQSLAYVDDWRFTRGARVVVAVVDDGVDITHPDLRGALLTGRNMAEPNQPVDAGAHGTHVAGIIGARVGNGIGGSGLSPSVTILPVDVFDGSGANDATVAAGIIWAAQQPGVSIINLSLGGDISTPVLRTSVAFAVERGVLVVAAAGNEGDLAPRPYGDGVHDNVPRPSYPASYPNVLGVGAIGQRTTLASFSSIGSQVDVVAPGVRILSTSCRLDAVGWRDDVCPSNSSSQQPTHTYEYLSGTSMAAPFVAATAALLKSRFPRWSASRITSELERTARDLGAAGRDPLYGYGLVQPLTVMRGVPGSARWVSGRGDSAANTITPRWGRATSTGAYGIRAWRVAYSLDGGVSWSADRSLPFADNTCVVSACSTTFSGVEPGTLVTVRVTAVAKVTVAAGLPATTTFWHGPDAGGTVATAIPLELDGTESGAIRSSSDADWFRFGTSASPVTAPFEVYLTGTSEGQTVSVYALDGEFIRPEALATGPADQHLPATDPSLISGSPTGFIIAISGTPAPADPYTVTVTASR</sequence>
<dbReference type="PROSITE" id="PS00138">
    <property type="entry name" value="SUBTILASE_SER"/>
    <property type="match status" value="1"/>
</dbReference>
<evidence type="ECO:0000256" key="1">
    <source>
        <dbReference type="ARBA" id="ARBA00011073"/>
    </source>
</evidence>
<dbReference type="InterPro" id="IPR023827">
    <property type="entry name" value="Peptidase_S8_Asp-AS"/>
</dbReference>
<dbReference type="AlphaFoldDB" id="A0A6J7JR46"/>
<gene>
    <name evidence="6" type="ORF">UFOPK3773_01097</name>
</gene>
<dbReference type="InterPro" id="IPR022398">
    <property type="entry name" value="Peptidase_S8_His-AS"/>
</dbReference>
<name>A0A6J7JR46_9ZZZZ</name>
<dbReference type="GO" id="GO:0004252">
    <property type="term" value="F:serine-type endopeptidase activity"/>
    <property type="evidence" value="ECO:0007669"/>
    <property type="project" value="InterPro"/>
</dbReference>
<evidence type="ECO:0000256" key="2">
    <source>
        <dbReference type="ARBA" id="ARBA00022670"/>
    </source>
</evidence>
<dbReference type="PROSITE" id="PS00136">
    <property type="entry name" value="SUBTILASE_ASP"/>
    <property type="match status" value="1"/>
</dbReference>
<organism evidence="6">
    <name type="scientific">freshwater metagenome</name>
    <dbReference type="NCBI Taxonomy" id="449393"/>
    <lineage>
        <taxon>unclassified sequences</taxon>
        <taxon>metagenomes</taxon>
        <taxon>ecological metagenomes</taxon>
    </lineage>
</organism>
<dbReference type="Pfam" id="PF00082">
    <property type="entry name" value="Peptidase_S8"/>
    <property type="match status" value="1"/>
</dbReference>
<dbReference type="PANTHER" id="PTHR43806:SF11">
    <property type="entry name" value="CEREVISIN-RELATED"/>
    <property type="match status" value="1"/>
</dbReference>
<dbReference type="InterPro" id="IPR015500">
    <property type="entry name" value="Peptidase_S8_subtilisin-rel"/>
</dbReference>
<dbReference type="EMBL" id="CAFBNF010000114">
    <property type="protein sequence ID" value="CAB4945433.1"/>
    <property type="molecule type" value="Genomic_DNA"/>
</dbReference>